<sequence>MTSVAVTQDQNDTGLRNGSNLTKADLGQDEQPIKGFESEEKTKRQRFSSTSSSHDKGRNTEQRKKAMETARRTDGQICVYKVESDA</sequence>
<accession>A0A565BVL5</accession>
<organism evidence="2 3">
    <name type="scientific">Arabis nemorensis</name>
    <dbReference type="NCBI Taxonomy" id="586526"/>
    <lineage>
        <taxon>Eukaryota</taxon>
        <taxon>Viridiplantae</taxon>
        <taxon>Streptophyta</taxon>
        <taxon>Embryophyta</taxon>
        <taxon>Tracheophyta</taxon>
        <taxon>Spermatophyta</taxon>
        <taxon>Magnoliopsida</taxon>
        <taxon>eudicotyledons</taxon>
        <taxon>Gunneridae</taxon>
        <taxon>Pentapetalae</taxon>
        <taxon>rosids</taxon>
        <taxon>malvids</taxon>
        <taxon>Brassicales</taxon>
        <taxon>Brassicaceae</taxon>
        <taxon>Arabideae</taxon>
        <taxon>Arabis</taxon>
    </lineage>
</organism>
<proteinExistence type="predicted"/>
<reference evidence="2" key="1">
    <citation type="submission" date="2019-07" db="EMBL/GenBank/DDBJ databases">
        <authorList>
            <person name="Dittberner H."/>
        </authorList>
    </citation>
    <scope>NUCLEOTIDE SEQUENCE [LARGE SCALE GENOMIC DNA]</scope>
</reference>
<dbReference type="AlphaFoldDB" id="A0A565BVL5"/>
<feature type="compositionally biased region" description="Basic and acidic residues" evidence="1">
    <location>
        <begin position="53"/>
        <end position="74"/>
    </location>
</feature>
<evidence type="ECO:0000256" key="1">
    <source>
        <dbReference type="SAM" id="MobiDB-lite"/>
    </source>
</evidence>
<comment type="caution">
    <text evidence="2">The sequence shown here is derived from an EMBL/GenBank/DDBJ whole genome shotgun (WGS) entry which is preliminary data.</text>
</comment>
<feature type="region of interest" description="Disordered" evidence="1">
    <location>
        <begin position="1"/>
        <end position="74"/>
    </location>
</feature>
<dbReference type="EMBL" id="CABITT030000005">
    <property type="protein sequence ID" value="VVB05413.1"/>
    <property type="molecule type" value="Genomic_DNA"/>
</dbReference>
<name>A0A565BVL5_9BRAS</name>
<evidence type="ECO:0000313" key="3">
    <source>
        <dbReference type="Proteomes" id="UP000489600"/>
    </source>
</evidence>
<evidence type="ECO:0000313" key="2">
    <source>
        <dbReference type="EMBL" id="VVB05413.1"/>
    </source>
</evidence>
<gene>
    <name evidence="2" type="ORF">ANE_LOCUS15857</name>
</gene>
<dbReference type="Proteomes" id="UP000489600">
    <property type="component" value="Unassembled WGS sequence"/>
</dbReference>
<keyword evidence="3" id="KW-1185">Reference proteome</keyword>
<protein>
    <submittedName>
        <fullName evidence="2">Uncharacterized protein</fullName>
    </submittedName>
</protein>
<feature type="compositionally biased region" description="Polar residues" evidence="1">
    <location>
        <begin position="1"/>
        <end position="22"/>
    </location>
</feature>